<dbReference type="OrthoDB" id="5625207at2"/>
<evidence type="ECO:0000313" key="3">
    <source>
        <dbReference type="Proteomes" id="UP000294887"/>
    </source>
</evidence>
<evidence type="ECO:0000313" key="2">
    <source>
        <dbReference type="EMBL" id="TCJ87261.1"/>
    </source>
</evidence>
<organism evidence="2 3">
    <name type="scientific">Cocleimonas flava</name>
    <dbReference type="NCBI Taxonomy" id="634765"/>
    <lineage>
        <taxon>Bacteria</taxon>
        <taxon>Pseudomonadati</taxon>
        <taxon>Pseudomonadota</taxon>
        <taxon>Gammaproteobacteria</taxon>
        <taxon>Thiotrichales</taxon>
        <taxon>Thiotrichaceae</taxon>
        <taxon>Cocleimonas</taxon>
    </lineage>
</organism>
<evidence type="ECO:0000259" key="1">
    <source>
        <dbReference type="Pfam" id="PF06568"/>
    </source>
</evidence>
<reference evidence="2 3" key="1">
    <citation type="submission" date="2019-03" db="EMBL/GenBank/DDBJ databases">
        <title>Genomic Encyclopedia of Type Strains, Phase IV (KMG-IV): sequencing the most valuable type-strain genomes for metagenomic binning, comparative biology and taxonomic classification.</title>
        <authorList>
            <person name="Goeker M."/>
        </authorList>
    </citation>
    <scope>NUCLEOTIDE SEQUENCE [LARGE SCALE GENOMIC DNA]</scope>
    <source>
        <strain evidence="2 3">DSM 24830</strain>
    </source>
</reference>
<dbReference type="AlphaFoldDB" id="A0A4R1F937"/>
<keyword evidence="3" id="KW-1185">Reference proteome</keyword>
<accession>A0A4R1F937</accession>
<sequence>MIVGKIVNGLSSLVGGINEGMRLSGYARTAQELRLLSDKQLADLGISRALLEIGVNAYPWKAEEISKLIPDNVTTLKAKEAVTEAPQMPRTPKAA</sequence>
<protein>
    <submittedName>
        <fullName evidence="2">Uncharacterized protein DUF1127</fullName>
    </submittedName>
</protein>
<comment type="caution">
    <text evidence="2">The sequence shown here is derived from an EMBL/GenBank/DDBJ whole genome shotgun (WGS) entry which is preliminary data.</text>
</comment>
<dbReference type="Pfam" id="PF06568">
    <property type="entry name" value="YjiS-like"/>
    <property type="match status" value="1"/>
</dbReference>
<name>A0A4R1F937_9GAMM</name>
<dbReference type="RefSeq" id="WP_131905556.1">
    <property type="nucleotide sequence ID" value="NZ_BAAAFU010000004.1"/>
</dbReference>
<gene>
    <name evidence="2" type="ORF">EV695_1769</name>
</gene>
<dbReference type="Proteomes" id="UP000294887">
    <property type="component" value="Unassembled WGS sequence"/>
</dbReference>
<feature type="domain" description="YjiS-like" evidence="1">
    <location>
        <begin position="26"/>
        <end position="49"/>
    </location>
</feature>
<dbReference type="InterPro" id="IPR009506">
    <property type="entry name" value="YjiS-like"/>
</dbReference>
<dbReference type="EMBL" id="SMFQ01000003">
    <property type="protein sequence ID" value="TCJ87261.1"/>
    <property type="molecule type" value="Genomic_DNA"/>
</dbReference>
<proteinExistence type="predicted"/>